<protein>
    <recommendedName>
        <fullName evidence="9">Leucine--tRNA ligase</fullName>
        <ecNumber evidence="9">6.1.1.4</ecNumber>
    </recommendedName>
    <alternativeName>
        <fullName evidence="9">Leucyl-tRNA synthetase</fullName>
        <shortName evidence="9">LeuRS</shortName>
    </alternativeName>
</protein>
<keyword evidence="7 9" id="KW-0030">Aminoacyl-tRNA synthetase</keyword>
<dbReference type="SUPFAM" id="SSF47323">
    <property type="entry name" value="Anticodon-binding domain of a subclass of class I aminoacyl-tRNA synthetases"/>
    <property type="match status" value="1"/>
</dbReference>
<evidence type="ECO:0000313" key="16">
    <source>
        <dbReference type="Proteomes" id="UP000650511"/>
    </source>
</evidence>
<evidence type="ECO:0000256" key="3">
    <source>
        <dbReference type="ARBA" id="ARBA00022598"/>
    </source>
</evidence>
<keyword evidence="4 9" id="KW-0547">Nucleotide-binding</keyword>
<dbReference type="InterPro" id="IPR002302">
    <property type="entry name" value="Leu-tRNA-ligase"/>
</dbReference>
<dbReference type="PANTHER" id="PTHR43740">
    <property type="entry name" value="LEUCYL-TRNA SYNTHETASE"/>
    <property type="match status" value="1"/>
</dbReference>
<reference evidence="15" key="1">
    <citation type="journal article" date="2014" name="Int. J. Syst. Evol. Microbiol.">
        <title>Complete genome sequence of Corynebacterium casei LMG S-19264T (=DSM 44701T), isolated from a smear-ripened cheese.</title>
        <authorList>
            <consortium name="US DOE Joint Genome Institute (JGI-PGF)"/>
            <person name="Walter F."/>
            <person name="Albersmeier A."/>
            <person name="Kalinowski J."/>
            <person name="Ruckert C."/>
        </authorList>
    </citation>
    <scope>NUCLEOTIDE SEQUENCE</scope>
    <source>
        <strain evidence="15">CGMCC 1.14988</strain>
    </source>
</reference>
<dbReference type="PANTHER" id="PTHR43740:SF2">
    <property type="entry name" value="LEUCINE--TRNA LIGASE, MITOCHONDRIAL"/>
    <property type="match status" value="1"/>
</dbReference>
<dbReference type="GO" id="GO:0004823">
    <property type="term" value="F:leucine-tRNA ligase activity"/>
    <property type="evidence" value="ECO:0007669"/>
    <property type="project" value="UniProtKB-UniRule"/>
</dbReference>
<dbReference type="InterPro" id="IPR013155">
    <property type="entry name" value="M/V/L/I-tRNA-synth_anticd-bd"/>
</dbReference>
<dbReference type="SUPFAM" id="SSF52374">
    <property type="entry name" value="Nucleotidylyl transferase"/>
    <property type="match status" value="1"/>
</dbReference>
<evidence type="ECO:0000256" key="5">
    <source>
        <dbReference type="ARBA" id="ARBA00022840"/>
    </source>
</evidence>
<dbReference type="AlphaFoldDB" id="A0A8J3A8I0"/>
<dbReference type="InterPro" id="IPR002300">
    <property type="entry name" value="aa-tRNA-synth_Ia"/>
</dbReference>
<feature type="short sequence motif" description="'HIGH' region" evidence="9">
    <location>
        <begin position="54"/>
        <end position="64"/>
    </location>
</feature>
<dbReference type="CDD" id="cd00812">
    <property type="entry name" value="LeuRS_core"/>
    <property type="match status" value="1"/>
</dbReference>
<dbReference type="GO" id="GO:0005524">
    <property type="term" value="F:ATP binding"/>
    <property type="evidence" value="ECO:0007669"/>
    <property type="project" value="UniProtKB-UniRule"/>
</dbReference>
<dbReference type="Proteomes" id="UP000650511">
    <property type="component" value="Unassembled WGS sequence"/>
</dbReference>
<comment type="catalytic activity">
    <reaction evidence="8 9">
        <text>tRNA(Leu) + L-leucine + ATP = L-leucyl-tRNA(Leu) + AMP + diphosphate</text>
        <dbReference type="Rhea" id="RHEA:11688"/>
        <dbReference type="Rhea" id="RHEA-COMP:9613"/>
        <dbReference type="Rhea" id="RHEA-COMP:9622"/>
        <dbReference type="ChEBI" id="CHEBI:30616"/>
        <dbReference type="ChEBI" id="CHEBI:33019"/>
        <dbReference type="ChEBI" id="CHEBI:57427"/>
        <dbReference type="ChEBI" id="CHEBI:78442"/>
        <dbReference type="ChEBI" id="CHEBI:78494"/>
        <dbReference type="ChEBI" id="CHEBI:456215"/>
        <dbReference type="EC" id="6.1.1.4"/>
    </reaction>
</comment>
<name>A0A8J3A8I0_9ACTN</name>
<keyword evidence="6 9" id="KW-0648">Protein biosynthesis</keyword>
<comment type="caution">
    <text evidence="15">The sequence shown here is derived from an EMBL/GenBank/DDBJ whole genome shotgun (WGS) entry which is preliminary data.</text>
</comment>
<evidence type="ECO:0000256" key="6">
    <source>
        <dbReference type="ARBA" id="ARBA00022917"/>
    </source>
</evidence>
<comment type="similarity">
    <text evidence="1 9 10">Belongs to the class-I aminoacyl-tRNA synthetase family.</text>
</comment>
<dbReference type="GO" id="GO:0005829">
    <property type="term" value="C:cytosol"/>
    <property type="evidence" value="ECO:0007669"/>
    <property type="project" value="TreeGrafter"/>
</dbReference>
<evidence type="ECO:0000256" key="7">
    <source>
        <dbReference type="ARBA" id="ARBA00023146"/>
    </source>
</evidence>
<evidence type="ECO:0000259" key="12">
    <source>
        <dbReference type="Pfam" id="PF08264"/>
    </source>
</evidence>
<dbReference type="Gene3D" id="3.40.50.620">
    <property type="entry name" value="HUPs"/>
    <property type="match status" value="2"/>
</dbReference>
<keyword evidence="5 9" id="KW-0067">ATP-binding</keyword>
<dbReference type="Pfam" id="PF00133">
    <property type="entry name" value="tRNA-synt_1"/>
    <property type="match status" value="1"/>
</dbReference>
<sequence>MSDGQATPATEVERYEPLAFEPALAARWHDERTYSLPLEANADADGFYALTMFPYPSGDLHMGHAEIFSIHDTLVRHLRMQGRNVLNPIGWDAFGLPAENAARNRGADPAKWTYDNIAEQRATIARLGYSFDWDRVLHTCDPEYYRWTQWLFLQLFDAGLAHRRAAAVNWCEGCQTVLANEQVVDGACERCGTVVVRKPLTQWFFRITDYADELLDALPSLDWPERVKTLQRNWIGRSEGAEVTFRTAEPDADGHEADADERVVVYTTRPDTLYGATYFVFAPEHPLVEARMGDDADYRAFMDEVSRKSEIERQAGFEATASEKGAGRAKRGLRLNFDMRNPATGEAIPAYAADYVLMDYGTGAIMAVPAHDQRDFDFARQEGLEVRVVVAPDDGTALDGATMTGAYAGDGHTVNSADYDGLDWRETKRRITADLEQRGIAKATVNYRLRDWLISRQRSWGAPIPILHCPSCGEVAVPEDQLPVRLPDDLDFSVAGSPLAMHPTWKHEVACPQCGSDDAVRDTDTMDTFVDSSWYFLRYLDPRSDTQAWPVDAAGRWLPADQYTGGVEHAVLHLLYARFVVKAMRDRGLVAADEPFQALLSQGQVILGGAAMSKSKGNLVVPGEVYETYGADVLRGTMLFASPPEDDIDWADVSPGGMHKWLSRVWRLSLEQIAREEAGLGEPGESDAVAALRKATAEAIVGASEDYTARKYNTVIAKLMTLTNAVLDATRKEAHGPAVRDALETLLTLLAPICPFITEELWRRFGHSDSVHEQRWPQADTSLLVEDEVTIVVQVNGKLRARVRVAADADRETTEAAARAAVADQVTDEPRKVVVVPGRLVNLVV</sequence>
<evidence type="ECO:0000259" key="13">
    <source>
        <dbReference type="Pfam" id="PF09334"/>
    </source>
</evidence>
<keyword evidence="16" id="KW-1185">Reference proteome</keyword>
<gene>
    <name evidence="9" type="primary">leuS</name>
    <name evidence="15" type="ORF">GCM10011354_21390</name>
</gene>
<feature type="binding site" evidence="9">
    <location>
        <position position="614"/>
    </location>
    <ligand>
        <name>ATP</name>
        <dbReference type="ChEBI" id="CHEBI:30616"/>
    </ligand>
</feature>
<keyword evidence="3 9" id="KW-0436">Ligase</keyword>
<keyword evidence="2 9" id="KW-0963">Cytoplasm</keyword>
<dbReference type="PROSITE" id="PS00178">
    <property type="entry name" value="AA_TRNA_LIGASE_I"/>
    <property type="match status" value="1"/>
</dbReference>
<feature type="domain" description="Methionyl/Valyl/Leucyl/Isoleucyl-tRNA synthetase anticodon-binding" evidence="12">
    <location>
        <begin position="694"/>
        <end position="811"/>
    </location>
</feature>
<evidence type="ECO:0000256" key="2">
    <source>
        <dbReference type="ARBA" id="ARBA00022490"/>
    </source>
</evidence>
<feature type="short sequence motif" description="'KMSKS' region" evidence="9">
    <location>
        <begin position="611"/>
        <end position="615"/>
    </location>
</feature>
<dbReference type="Pfam" id="PF08264">
    <property type="entry name" value="Anticodon_1"/>
    <property type="match status" value="1"/>
</dbReference>
<evidence type="ECO:0000256" key="9">
    <source>
        <dbReference type="HAMAP-Rule" id="MF_00049"/>
    </source>
</evidence>
<dbReference type="FunFam" id="3.40.50.620:FF:000003">
    <property type="entry name" value="Leucine--tRNA ligase"/>
    <property type="match status" value="1"/>
</dbReference>
<accession>A0A8J3A8I0</accession>
<dbReference type="GO" id="GO:0002161">
    <property type="term" value="F:aminoacyl-tRNA deacylase activity"/>
    <property type="evidence" value="ECO:0007669"/>
    <property type="project" value="InterPro"/>
</dbReference>
<comment type="subcellular location">
    <subcellularLocation>
        <location evidence="9">Cytoplasm</location>
    </subcellularLocation>
</comment>
<dbReference type="PRINTS" id="PR00985">
    <property type="entry name" value="TRNASYNTHLEU"/>
</dbReference>
<dbReference type="InterPro" id="IPR001412">
    <property type="entry name" value="aa-tRNA-synth_I_CS"/>
</dbReference>
<evidence type="ECO:0000259" key="11">
    <source>
        <dbReference type="Pfam" id="PF00133"/>
    </source>
</evidence>
<dbReference type="EC" id="6.1.1.4" evidence="9"/>
<dbReference type="EMBL" id="BMHA01000007">
    <property type="protein sequence ID" value="GGI06897.1"/>
    <property type="molecule type" value="Genomic_DNA"/>
</dbReference>
<reference evidence="15" key="2">
    <citation type="submission" date="2020-09" db="EMBL/GenBank/DDBJ databases">
        <authorList>
            <person name="Sun Q."/>
            <person name="Zhou Y."/>
        </authorList>
    </citation>
    <scope>NUCLEOTIDE SEQUENCE</scope>
    <source>
        <strain evidence="15">CGMCC 1.14988</strain>
    </source>
</reference>
<evidence type="ECO:0000313" key="15">
    <source>
        <dbReference type="EMBL" id="GGI06897.1"/>
    </source>
</evidence>
<organism evidence="15 16">
    <name type="scientific">Egicoccus halophilus</name>
    <dbReference type="NCBI Taxonomy" id="1670830"/>
    <lineage>
        <taxon>Bacteria</taxon>
        <taxon>Bacillati</taxon>
        <taxon>Actinomycetota</taxon>
        <taxon>Nitriliruptoria</taxon>
        <taxon>Egicoccales</taxon>
        <taxon>Egicoccaceae</taxon>
        <taxon>Egicoccus</taxon>
    </lineage>
</organism>
<feature type="domain" description="Leucyl-tRNA synthetase editing" evidence="14">
    <location>
        <begin position="232"/>
        <end position="435"/>
    </location>
</feature>
<evidence type="ECO:0000259" key="14">
    <source>
        <dbReference type="Pfam" id="PF13603"/>
    </source>
</evidence>
<dbReference type="Gene3D" id="1.10.730.10">
    <property type="entry name" value="Isoleucyl-tRNA Synthetase, Domain 1"/>
    <property type="match status" value="1"/>
</dbReference>
<proteinExistence type="inferred from homology"/>
<dbReference type="Pfam" id="PF13603">
    <property type="entry name" value="tRNA-synt_1_2"/>
    <property type="match status" value="1"/>
</dbReference>
<dbReference type="NCBIfam" id="TIGR00396">
    <property type="entry name" value="leuS_bact"/>
    <property type="match status" value="1"/>
</dbReference>
<evidence type="ECO:0000256" key="1">
    <source>
        <dbReference type="ARBA" id="ARBA00005594"/>
    </source>
</evidence>
<dbReference type="Pfam" id="PF09334">
    <property type="entry name" value="tRNA-synt_1g"/>
    <property type="match status" value="1"/>
</dbReference>
<dbReference type="SUPFAM" id="SSF50677">
    <property type="entry name" value="ValRS/IleRS/LeuRS editing domain"/>
    <property type="match status" value="1"/>
</dbReference>
<dbReference type="HAMAP" id="MF_00049_B">
    <property type="entry name" value="Leu_tRNA_synth_B"/>
    <property type="match status" value="1"/>
</dbReference>
<dbReference type="InterPro" id="IPR009080">
    <property type="entry name" value="tRNAsynth_Ia_anticodon-bd"/>
</dbReference>
<feature type="domain" description="Aminoacyl-tRNA synthetase class Ia" evidence="11">
    <location>
        <begin position="449"/>
        <end position="650"/>
    </location>
</feature>
<dbReference type="GO" id="GO:0006429">
    <property type="term" value="P:leucyl-tRNA aminoacylation"/>
    <property type="evidence" value="ECO:0007669"/>
    <property type="project" value="UniProtKB-UniRule"/>
</dbReference>
<dbReference type="InterPro" id="IPR025709">
    <property type="entry name" value="Leu_tRNA-synth_edit"/>
</dbReference>
<dbReference type="InterPro" id="IPR015413">
    <property type="entry name" value="Methionyl/Leucyl_tRNA_Synth"/>
</dbReference>
<dbReference type="FunFam" id="1.10.730.10:FF:000002">
    <property type="entry name" value="Leucine--tRNA ligase"/>
    <property type="match status" value="1"/>
</dbReference>
<dbReference type="InterPro" id="IPR009008">
    <property type="entry name" value="Val/Leu/Ile-tRNA-synth_edit"/>
</dbReference>
<dbReference type="Gene3D" id="3.10.20.590">
    <property type="match status" value="1"/>
</dbReference>
<evidence type="ECO:0000256" key="10">
    <source>
        <dbReference type="RuleBase" id="RU363035"/>
    </source>
</evidence>
<dbReference type="InterPro" id="IPR014729">
    <property type="entry name" value="Rossmann-like_a/b/a_fold"/>
</dbReference>
<evidence type="ECO:0000256" key="8">
    <source>
        <dbReference type="ARBA" id="ARBA00047469"/>
    </source>
</evidence>
<feature type="domain" description="Methionyl/Leucyl tRNA synthetase" evidence="13">
    <location>
        <begin position="51"/>
        <end position="193"/>
    </location>
</feature>
<evidence type="ECO:0000256" key="4">
    <source>
        <dbReference type="ARBA" id="ARBA00022741"/>
    </source>
</evidence>